<dbReference type="InParanoid" id="A7SFM3"/>
<evidence type="ECO:0000313" key="11">
    <source>
        <dbReference type="EMBL" id="EDO37522.1"/>
    </source>
</evidence>
<dbReference type="GO" id="GO:0071482">
    <property type="term" value="P:cellular response to light stimulus"/>
    <property type="evidence" value="ECO:0000318"/>
    <property type="project" value="GO_Central"/>
</dbReference>
<evidence type="ECO:0000256" key="5">
    <source>
        <dbReference type="ARBA" id="ARBA00023136"/>
    </source>
</evidence>
<proteinExistence type="inferred from homology"/>
<comment type="similarity">
    <text evidence="8">Belongs to the G-protein coupled receptor 1 family.</text>
</comment>
<evidence type="ECO:0000256" key="1">
    <source>
        <dbReference type="ARBA" id="ARBA00004141"/>
    </source>
</evidence>
<accession>A7SFM3</accession>
<dbReference type="GO" id="GO:0008020">
    <property type="term" value="F:G protein-coupled photoreceptor activity"/>
    <property type="evidence" value="ECO:0000318"/>
    <property type="project" value="GO_Central"/>
</dbReference>
<dbReference type="PROSITE" id="PS00237">
    <property type="entry name" value="G_PROTEIN_RECEP_F1_1"/>
    <property type="match status" value="1"/>
</dbReference>
<dbReference type="PRINTS" id="PR00237">
    <property type="entry name" value="GPCRRHODOPSN"/>
</dbReference>
<dbReference type="PhylomeDB" id="A7SFM3"/>
<name>A7SFM3_NEMVE</name>
<evidence type="ECO:0000256" key="8">
    <source>
        <dbReference type="RuleBase" id="RU000688"/>
    </source>
</evidence>
<evidence type="ECO:0000256" key="6">
    <source>
        <dbReference type="ARBA" id="ARBA00023170"/>
    </source>
</evidence>
<dbReference type="CDD" id="cd00637">
    <property type="entry name" value="7tm_classA_rhodopsin-like"/>
    <property type="match status" value="1"/>
</dbReference>
<dbReference type="PANTHER" id="PTHR24240">
    <property type="entry name" value="OPSIN"/>
    <property type="match status" value="1"/>
</dbReference>
<dbReference type="InterPro" id="IPR050125">
    <property type="entry name" value="GPCR_opsins"/>
</dbReference>
<sequence length="356" mass="40246">MNSSSDSGKHLYNVSTTSQVALEVKMAHELLERPVGVIVMEAGTFLLVAVIAFLGNALICLAMYRNRSLRRVTNIFVLSLAISDMCMACFCMPVSIGILMRGKWVYSQSSVCEFQAFFIYVLAGVSLYTMAVTAANRYYKVVKPRRYPQLFTMKLTVAIIVTVWVLIGSLIGVLMGIKWLRVKYESAKASCVMFADLGTKPLTYAYQVFAFLVFFIIPSTFITRCYRQVFKAVRRHEENIAKTLKNRSFVGSADEVKMTKTLFLVVLAFASCWSPVIAYEMILISSNMFGFLDRLPRQIHLVWLYFGTLSSAVNAFIYGAMNRAFRREFIAIFTCNKRTQITPFSGTVTTLTNMVR</sequence>
<dbReference type="OrthoDB" id="10044919at2759"/>
<protein>
    <recommendedName>
        <fullName evidence="10">G-protein coupled receptors family 1 profile domain-containing protein</fullName>
    </recommendedName>
</protein>
<dbReference type="InterPro" id="IPR017452">
    <property type="entry name" value="GPCR_Rhodpsn_7TM"/>
</dbReference>
<dbReference type="GO" id="GO:0007186">
    <property type="term" value="P:G protein-coupled receptor signaling pathway"/>
    <property type="evidence" value="ECO:0000318"/>
    <property type="project" value="GO_Central"/>
</dbReference>
<dbReference type="STRING" id="45351.A7SFM3"/>
<keyword evidence="7 8" id="KW-0807">Transducer</keyword>
<dbReference type="Pfam" id="PF00001">
    <property type="entry name" value="7tm_1"/>
    <property type="match status" value="1"/>
</dbReference>
<evidence type="ECO:0000256" key="7">
    <source>
        <dbReference type="ARBA" id="ARBA00023224"/>
    </source>
</evidence>
<feature type="domain" description="G-protein coupled receptors family 1 profile" evidence="10">
    <location>
        <begin position="55"/>
        <end position="318"/>
    </location>
</feature>
<feature type="transmembrane region" description="Helical" evidence="9">
    <location>
        <begin position="302"/>
        <end position="321"/>
    </location>
</feature>
<keyword evidence="4 8" id="KW-0297">G-protein coupled receptor</keyword>
<keyword evidence="2 8" id="KW-0812">Transmembrane</keyword>
<dbReference type="Proteomes" id="UP000001593">
    <property type="component" value="Unassembled WGS sequence"/>
</dbReference>
<feature type="transmembrane region" description="Helical" evidence="9">
    <location>
        <begin position="262"/>
        <end position="282"/>
    </location>
</feature>
<keyword evidence="6 8" id="KW-0675">Receptor</keyword>
<dbReference type="EMBL" id="DS469645">
    <property type="protein sequence ID" value="EDO37522.1"/>
    <property type="molecule type" value="Genomic_DNA"/>
</dbReference>
<dbReference type="SMART" id="SM01381">
    <property type="entry name" value="7TM_GPCR_Srsx"/>
    <property type="match status" value="1"/>
</dbReference>
<dbReference type="SUPFAM" id="SSF81321">
    <property type="entry name" value="Family A G protein-coupled receptor-like"/>
    <property type="match status" value="1"/>
</dbReference>
<dbReference type="GO" id="GO:0007602">
    <property type="term" value="P:phototransduction"/>
    <property type="evidence" value="ECO:0000318"/>
    <property type="project" value="GO_Central"/>
</dbReference>
<keyword evidence="12" id="KW-1185">Reference proteome</keyword>
<comment type="subcellular location">
    <subcellularLocation>
        <location evidence="1">Membrane</location>
        <topology evidence="1">Multi-pass membrane protein</topology>
    </subcellularLocation>
</comment>
<gene>
    <name evidence="11" type="ORF">NEMVEDRAFT_v1g189286</name>
</gene>
<evidence type="ECO:0000256" key="4">
    <source>
        <dbReference type="ARBA" id="ARBA00023040"/>
    </source>
</evidence>
<dbReference type="eggNOG" id="KOG3656">
    <property type="taxonomic scope" value="Eukaryota"/>
</dbReference>
<feature type="transmembrane region" description="Helical" evidence="9">
    <location>
        <begin position="76"/>
        <end position="96"/>
    </location>
</feature>
<dbReference type="Gene3D" id="1.20.1070.10">
    <property type="entry name" value="Rhodopsin 7-helix transmembrane proteins"/>
    <property type="match status" value="1"/>
</dbReference>
<reference evidence="11 12" key="1">
    <citation type="journal article" date="2007" name="Science">
        <title>Sea anemone genome reveals ancestral eumetazoan gene repertoire and genomic organization.</title>
        <authorList>
            <person name="Putnam N.H."/>
            <person name="Srivastava M."/>
            <person name="Hellsten U."/>
            <person name="Dirks B."/>
            <person name="Chapman J."/>
            <person name="Salamov A."/>
            <person name="Terry A."/>
            <person name="Shapiro H."/>
            <person name="Lindquist E."/>
            <person name="Kapitonov V.V."/>
            <person name="Jurka J."/>
            <person name="Genikhovich G."/>
            <person name="Grigoriev I.V."/>
            <person name="Lucas S.M."/>
            <person name="Steele R.E."/>
            <person name="Finnerty J.R."/>
            <person name="Technau U."/>
            <person name="Martindale M.Q."/>
            <person name="Rokhsar D.S."/>
        </authorList>
    </citation>
    <scope>NUCLEOTIDE SEQUENCE [LARGE SCALE GENOMIC DNA]</scope>
    <source>
        <strain evidence="12">CH2 X CH6</strain>
    </source>
</reference>
<feature type="transmembrane region" description="Helical" evidence="9">
    <location>
        <begin position="42"/>
        <end position="64"/>
    </location>
</feature>
<dbReference type="PROSITE" id="PS50262">
    <property type="entry name" value="G_PROTEIN_RECEP_F1_2"/>
    <property type="match status" value="1"/>
</dbReference>
<evidence type="ECO:0000313" key="12">
    <source>
        <dbReference type="Proteomes" id="UP000001593"/>
    </source>
</evidence>
<evidence type="ECO:0000256" key="9">
    <source>
        <dbReference type="SAM" id="Phobius"/>
    </source>
</evidence>
<keyword evidence="3 9" id="KW-1133">Transmembrane helix</keyword>
<dbReference type="AlphaFoldDB" id="A7SFM3"/>
<dbReference type="InterPro" id="IPR000276">
    <property type="entry name" value="GPCR_Rhodpsn"/>
</dbReference>
<organism evidence="11 12">
    <name type="scientific">Nematostella vectensis</name>
    <name type="common">Starlet sea anemone</name>
    <dbReference type="NCBI Taxonomy" id="45351"/>
    <lineage>
        <taxon>Eukaryota</taxon>
        <taxon>Metazoa</taxon>
        <taxon>Cnidaria</taxon>
        <taxon>Anthozoa</taxon>
        <taxon>Hexacorallia</taxon>
        <taxon>Actiniaria</taxon>
        <taxon>Edwardsiidae</taxon>
        <taxon>Nematostella</taxon>
    </lineage>
</organism>
<evidence type="ECO:0000259" key="10">
    <source>
        <dbReference type="PROSITE" id="PS50262"/>
    </source>
</evidence>
<feature type="transmembrane region" description="Helical" evidence="9">
    <location>
        <begin position="204"/>
        <end position="226"/>
    </location>
</feature>
<evidence type="ECO:0000256" key="3">
    <source>
        <dbReference type="ARBA" id="ARBA00022989"/>
    </source>
</evidence>
<feature type="transmembrane region" description="Helical" evidence="9">
    <location>
        <begin position="116"/>
        <end position="135"/>
    </location>
</feature>
<dbReference type="GO" id="GO:0005886">
    <property type="term" value="C:plasma membrane"/>
    <property type="evidence" value="ECO:0000318"/>
    <property type="project" value="GO_Central"/>
</dbReference>
<dbReference type="FunFam" id="1.20.1070.10:FF:000462">
    <property type="entry name" value="Predicted protein"/>
    <property type="match status" value="1"/>
</dbReference>
<feature type="transmembrane region" description="Helical" evidence="9">
    <location>
        <begin position="155"/>
        <end position="177"/>
    </location>
</feature>
<evidence type="ECO:0000256" key="2">
    <source>
        <dbReference type="ARBA" id="ARBA00022692"/>
    </source>
</evidence>
<dbReference type="OMA" id="IAYEMIL"/>
<dbReference type="KEGG" id="nve:5509016"/>
<keyword evidence="5 9" id="KW-0472">Membrane</keyword>
<dbReference type="HOGENOM" id="CLU_009579_3_3_1"/>